<dbReference type="InParanoid" id="A0A0H2RPV5"/>
<dbReference type="PANTHER" id="PTHR31836:SF25">
    <property type="entry name" value="RLPA-LIKE PROTEIN DOUBLE-PSI BETA-BARREL DOMAIN-CONTAINING PROTEIN"/>
    <property type="match status" value="1"/>
</dbReference>
<evidence type="ECO:0000313" key="3">
    <source>
        <dbReference type="EMBL" id="KLO13652.1"/>
    </source>
</evidence>
<dbReference type="InterPro" id="IPR036908">
    <property type="entry name" value="RlpA-like_sf"/>
</dbReference>
<name>A0A0H2RPV5_9AGAM</name>
<dbReference type="OrthoDB" id="406505at2759"/>
<dbReference type="EMBL" id="KQ085956">
    <property type="protein sequence ID" value="KLO13652.1"/>
    <property type="molecule type" value="Genomic_DNA"/>
</dbReference>
<gene>
    <name evidence="3" type="ORF">SCHPADRAFT_903984</name>
</gene>
<proteinExistence type="predicted"/>
<evidence type="ECO:0000256" key="2">
    <source>
        <dbReference type="SAM" id="SignalP"/>
    </source>
</evidence>
<sequence>MQRLSILLNVLLASTLAALASPLPDTNLLDKRITHDGRGTWYEPGLGACGFTDSASDPVLAIGQGRYGDGGNCNQWVQITNTATGATAFGLTRDECESCSTEDLDMSPSLFQQLGNLDQGVLSISWHFQPKGWQP</sequence>
<evidence type="ECO:0000313" key="4">
    <source>
        <dbReference type="Proteomes" id="UP000053477"/>
    </source>
</evidence>
<feature type="signal peptide" evidence="2">
    <location>
        <begin position="1"/>
        <end position="20"/>
    </location>
</feature>
<accession>A0A0H2RPV5</accession>
<dbReference type="CDD" id="cd22191">
    <property type="entry name" value="DPBB_RlpA_EXP_N-like"/>
    <property type="match status" value="1"/>
</dbReference>
<keyword evidence="1 2" id="KW-0732">Signal</keyword>
<dbReference type="AlphaFoldDB" id="A0A0H2RPV5"/>
<evidence type="ECO:0008006" key="5">
    <source>
        <dbReference type="Google" id="ProtNLM"/>
    </source>
</evidence>
<dbReference type="SUPFAM" id="SSF50685">
    <property type="entry name" value="Barwin-like endoglucanases"/>
    <property type="match status" value="1"/>
</dbReference>
<dbReference type="Proteomes" id="UP000053477">
    <property type="component" value="Unassembled WGS sequence"/>
</dbReference>
<organism evidence="3 4">
    <name type="scientific">Schizopora paradoxa</name>
    <dbReference type="NCBI Taxonomy" id="27342"/>
    <lineage>
        <taxon>Eukaryota</taxon>
        <taxon>Fungi</taxon>
        <taxon>Dikarya</taxon>
        <taxon>Basidiomycota</taxon>
        <taxon>Agaricomycotina</taxon>
        <taxon>Agaricomycetes</taxon>
        <taxon>Hymenochaetales</taxon>
        <taxon>Schizoporaceae</taxon>
        <taxon>Schizopora</taxon>
    </lineage>
</organism>
<dbReference type="PANTHER" id="PTHR31836">
    <property type="match status" value="1"/>
</dbReference>
<keyword evidence="4" id="KW-1185">Reference proteome</keyword>
<reference evidence="3 4" key="1">
    <citation type="submission" date="2015-04" db="EMBL/GenBank/DDBJ databases">
        <title>Complete genome sequence of Schizopora paradoxa KUC8140, a cosmopolitan wood degrader in East Asia.</title>
        <authorList>
            <consortium name="DOE Joint Genome Institute"/>
            <person name="Min B."/>
            <person name="Park H."/>
            <person name="Jang Y."/>
            <person name="Kim J.-J."/>
            <person name="Kim K.H."/>
            <person name="Pangilinan J."/>
            <person name="Lipzen A."/>
            <person name="Riley R."/>
            <person name="Grigoriev I.V."/>
            <person name="Spatafora J.W."/>
            <person name="Choi I.-G."/>
        </authorList>
    </citation>
    <scope>NUCLEOTIDE SEQUENCE [LARGE SCALE GENOMIC DNA]</scope>
    <source>
        <strain evidence="3 4">KUC8140</strain>
    </source>
</reference>
<evidence type="ECO:0000256" key="1">
    <source>
        <dbReference type="ARBA" id="ARBA00022729"/>
    </source>
</evidence>
<dbReference type="STRING" id="27342.A0A0H2RPV5"/>
<feature type="chain" id="PRO_5005202011" description="Barwin-like endoglucanase" evidence="2">
    <location>
        <begin position="21"/>
        <end position="135"/>
    </location>
</feature>
<protein>
    <recommendedName>
        <fullName evidence="5">Barwin-like endoglucanase</fullName>
    </recommendedName>
</protein>
<dbReference type="InterPro" id="IPR051477">
    <property type="entry name" value="Expansin_CellWall"/>
</dbReference>
<dbReference type="Gene3D" id="2.40.40.10">
    <property type="entry name" value="RlpA-like domain"/>
    <property type="match status" value="1"/>
</dbReference>